<evidence type="ECO:0000313" key="3">
    <source>
        <dbReference type="EMBL" id="OWQ85648.1"/>
    </source>
</evidence>
<dbReference type="PANTHER" id="PTHR37957">
    <property type="entry name" value="BLR7070 PROTEIN"/>
    <property type="match status" value="1"/>
</dbReference>
<feature type="domain" description="Phytase-like" evidence="2">
    <location>
        <begin position="67"/>
        <end position="381"/>
    </location>
</feature>
<dbReference type="AlphaFoldDB" id="A0A246IZ71"/>
<dbReference type="Pfam" id="PF13449">
    <property type="entry name" value="Phytase-like"/>
    <property type="match status" value="1"/>
</dbReference>
<dbReference type="Proteomes" id="UP000197468">
    <property type="component" value="Unassembled WGS sequence"/>
</dbReference>
<evidence type="ECO:0000259" key="2">
    <source>
        <dbReference type="Pfam" id="PF13449"/>
    </source>
</evidence>
<dbReference type="InterPro" id="IPR027372">
    <property type="entry name" value="Phytase-like_dom"/>
</dbReference>
<accession>A0A246IZ71</accession>
<name>A0A246IZ71_9BURK</name>
<reference evidence="3 4" key="1">
    <citation type="journal article" date="2008" name="Int. J. Syst. Evol. Microbiol.">
        <title>Description of Roseateles aquatilis sp. nov. and Roseateles terrae sp. nov., in the class Betaproteobacteria, and emended description of the genus Roseateles.</title>
        <authorList>
            <person name="Gomila M."/>
            <person name="Bowien B."/>
            <person name="Falsen E."/>
            <person name="Moore E.R."/>
            <person name="Lalucat J."/>
        </authorList>
    </citation>
    <scope>NUCLEOTIDE SEQUENCE [LARGE SCALE GENOMIC DNA]</scope>
    <source>
        <strain evidence="3 4">CCUG 48205</strain>
    </source>
</reference>
<gene>
    <name evidence="3" type="ORF">CDN99_21425</name>
</gene>
<sequence length="400" mass="43012">MSLFTVTPSPLPVRRAPRLALLALTAAALLAGCNNDDDETSTDVTISSLRLIGQQVLPRRMEYQGTVVGGLSGIDYDAKSDSYLLISDDRTTTDSSNAPRMYTAKLTFDASTFSAVQFTGVVTMKQPDGSVYPKVPDAKVADPESVRIDPVNGNYVWLSEGDRTLTSTPQRIINPFIREVTPQGTHVREYALPSMFTMSANNTGPRGNLVFEGLSFSPDMKSAWVLMEGALLQDGNAPTTTTGSASRLTRFDRASGQANAQYLYPIEKVQATPVPADAFTVNGPTEILALSATRFLVLERSFSVGVIGNQVRLYEIDTAAATNVLTAASLTGATPVTKRLVLDFETLKTQLGGIANLEGITFGPKLANGRRSLVVVADDNFPTADSATDRNQMLVFEIQP</sequence>
<feature type="signal peptide" evidence="1">
    <location>
        <begin position="1"/>
        <end position="31"/>
    </location>
</feature>
<comment type="caution">
    <text evidence="3">The sequence shown here is derived from an EMBL/GenBank/DDBJ whole genome shotgun (WGS) entry which is preliminary data.</text>
</comment>
<proteinExistence type="predicted"/>
<dbReference type="EMBL" id="NIOF01000012">
    <property type="protein sequence ID" value="OWQ85648.1"/>
    <property type="molecule type" value="Genomic_DNA"/>
</dbReference>
<feature type="chain" id="PRO_5012422108" description="Phytase-like domain-containing protein" evidence="1">
    <location>
        <begin position="32"/>
        <end position="400"/>
    </location>
</feature>
<organism evidence="3 4">
    <name type="scientific">Roseateles aquatilis</name>
    <dbReference type="NCBI Taxonomy" id="431061"/>
    <lineage>
        <taxon>Bacteria</taxon>
        <taxon>Pseudomonadati</taxon>
        <taxon>Pseudomonadota</taxon>
        <taxon>Betaproteobacteria</taxon>
        <taxon>Burkholderiales</taxon>
        <taxon>Sphaerotilaceae</taxon>
        <taxon>Roseateles</taxon>
    </lineage>
</organism>
<evidence type="ECO:0000313" key="4">
    <source>
        <dbReference type="Proteomes" id="UP000197468"/>
    </source>
</evidence>
<keyword evidence="4" id="KW-1185">Reference proteome</keyword>
<dbReference type="OrthoDB" id="9798539at2"/>
<protein>
    <recommendedName>
        <fullName evidence="2">Phytase-like domain-containing protein</fullName>
    </recommendedName>
</protein>
<keyword evidence="1" id="KW-0732">Signal</keyword>
<dbReference type="RefSeq" id="WP_088386951.1">
    <property type="nucleotide sequence ID" value="NZ_NIOF01000012.1"/>
</dbReference>
<evidence type="ECO:0000256" key="1">
    <source>
        <dbReference type="SAM" id="SignalP"/>
    </source>
</evidence>
<dbReference type="PANTHER" id="PTHR37957:SF1">
    <property type="entry name" value="PHYTASE-LIKE DOMAIN-CONTAINING PROTEIN"/>
    <property type="match status" value="1"/>
</dbReference>